<dbReference type="SMART" id="SM00729">
    <property type="entry name" value="Elp3"/>
    <property type="match status" value="1"/>
</dbReference>
<dbReference type="InterPro" id="IPR013785">
    <property type="entry name" value="Aldolase_TIM"/>
</dbReference>
<evidence type="ECO:0000256" key="3">
    <source>
        <dbReference type="ARBA" id="ARBA00022723"/>
    </source>
</evidence>
<dbReference type="GO" id="GO:0051539">
    <property type="term" value="F:4 iron, 4 sulfur cluster binding"/>
    <property type="evidence" value="ECO:0007669"/>
    <property type="project" value="UniProtKB-KW"/>
</dbReference>
<feature type="binding site" evidence="6">
    <location>
        <position position="71"/>
    </location>
    <ligand>
        <name>[4Fe-4S] cluster</name>
        <dbReference type="ChEBI" id="CHEBI:49883"/>
        <note>4Fe-4S-S-AdoMet</note>
    </ligand>
</feature>
<dbReference type="InterPro" id="IPR058240">
    <property type="entry name" value="rSAM_sf"/>
</dbReference>
<dbReference type="InterPro" id="IPR006638">
    <property type="entry name" value="Elp3/MiaA/NifB-like_rSAM"/>
</dbReference>
<dbReference type="CDD" id="cd01335">
    <property type="entry name" value="Radical_SAM"/>
    <property type="match status" value="1"/>
</dbReference>
<dbReference type="Proteomes" id="UP000269499">
    <property type="component" value="Unassembled WGS sequence"/>
</dbReference>
<evidence type="ECO:0000256" key="5">
    <source>
        <dbReference type="ARBA" id="ARBA00023014"/>
    </source>
</evidence>
<evidence type="ECO:0000256" key="1">
    <source>
        <dbReference type="ARBA" id="ARBA00022485"/>
    </source>
</evidence>
<dbReference type="InterPro" id="IPR034457">
    <property type="entry name" value="Organic_radical-activating"/>
</dbReference>
<evidence type="ECO:0000256" key="2">
    <source>
        <dbReference type="ARBA" id="ARBA00022691"/>
    </source>
</evidence>
<proteinExistence type="predicted"/>
<feature type="domain" description="Elp3/MiaA/NifB-like radical SAM core" evidence="7">
    <location>
        <begin position="109"/>
        <end position="307"/>
    </location>
</feature>
<keyword evidence="4 6" id="KW-0408">Iron</keyword>
<keyword evidence="2 6" id="KW-0949">S-adenosyl-L-methionine</keyword>
<dbReference type="PIRSF" id="PIRSF004869">
    <property type="entry name" value="PflX_prd"/>
    <property type="match status" value="1"/>
</dbReference>
<gene>
    <name evidence="8" type="ORF">DRJ26_01915</name>
</gene>
<protein>
    <submittedName>
        <fullName evidence="8">Radical SAM protein</fullName>
    </submittedName>
</protein>
<keyword evidence="5 6" id="KW-0411">Iron-sulfur</keyword>
<comment type="cofactor">
    <cofactor evidence="6">
        <name>[4Fe-4S] cluster</name>
        <dbReference type="ChEBI" id="CHEBI:49883"/>
    </cofactor>
    <text evidence="6">Binds 1 [4Fe-4S] cluster. The cluster is coordinated with 3 cysteines and an exchangeable S-adenosyl-L-methionine.</text>
</comment>
<dbReference type="PANTHER" id="PTHR30352">
    <property type="entry name" value="PYRUVATE FORMATE-LYASE-ACTIVATING ENZYME"/>
    <property type="match status" value="1"/>
</dbReference>
<name>A0A497F669_9CREN</name>
<evidence type="ECO:0000259" key="7">
    <source>
        <dbReference type="SMART" id="SM00729"/>
    </source>
</evidence>
<dbReference type="InterPro" id="IPR007197">
    <property type="entry name" value="rSAM"/>
</dbReference>
<dbReference type="Pfam" id="PF04055">
    <property type="entry name" value="Radical_SAM"/>
    <property type="match status" value="1"/>
</dbReference>
<dbReference type="PANTHER" id="PTHR30352:SF22">
    <property type="entry name" value="PYRUVATE FORMATE-LYASE ACTIVATING ENZYME HOMOLOG"/>
    <property type="match status" value="1"/>
</dbReference>
<keyword evidence="3 6" id="KW-0479">Metal-binding</keyword>
<comment type="caution">
    <text evidence="8">The sequence shown here is derived from an EMBL/GenBank/DDBJ whole genome shotgun (WGS) entry which is preliminary data.</text>
</comment>
<dbReference type="EMBL" id="QMRA01000025">
    <property type="protein sequence ID" value="RLE54420.1"/>
    <property type="molecule type" value="Genomic_DNA"/>
</dbReference>
<keyword evidence="1" id="KW-0004">4Fe-4S</keyword>
<dbReference type="Gene3D" id="3.20.20.70">
    <property type="entry name" value="Aldolase class I"/>
    <property type="match status" value="1"/>
</dbReference>
<dbReference type="InterPro" id="IPR016431">
    <property type="entry name" value="Pyrv-formate_lyase-activ_prd"/>
</dbReference>
<evidence type="ECO:0000256" key="4">
    <source>
        <dbReference type="ARBA" id="ARBA00023004"/>
    </source>
</evidence>
<dbReference type="GO" id="GO:0046872">
    <property type="term" value="F:metal ion binding"/>
    <property type="evidence" value="ECO:0007669"/>
    <property type="project" value="UniProtKB-KW"/>
</dbReference>
<sequence>MNPNCRMVELSYAPGACNVIMPDGTVKRACEATLKKKGNLYYRLIEAIQLSRPEDYLSIYQSGCNHRCLKCHSWRFTQYYSGTWMSTEDLAIEAAKYEELVTVWEPRERTTMWHATDLCRHCGSCVIHGKKSDYCPGKLSPDRIVFSIQGWGPARNIIAFTGGDIACRAEFYAQAAEKIKDQCKKMWVLLETNGYGLTKENLEVLASGGVDSFWLDIKAYDEKVYKKLCGTTNKWILKAPELIVDMGFVLEVLTLFIPGWVEDDQIVKIAELIASIDPEIPFTILAFFPEYKMKNISSPTLLEMVKTYFKAKNVGLKILNLETSQFSQKMKMT</sequence>
<evidence type="ECO:0000313" key="8">
    <source>
        <dbReference type="EMBL" id="RLE54420.1"/>
    </source>
</evidence>
<dbReference type="GO" id="GO:0003824">
    <property type="term" value="F:catalytic activity"/>
    <property type="evidence" value="ECO:0007669"/>
    <property type="project" value="InterPro"/>
</dbReference>
<dbReference type="AlphaFoldDB" id="A0A497F669"/>
<evidence type="ECO:0000313" key="9">
    <source>
        <dbReference type="Proteomes" id="UP000269499"/>
    </source>
</evidence>
<dbReference type="SUPFAM" id="SSF102114">
    <property type="entry name" value="Radical SAM enzymes"/>
    <property type="match status" value="1"/>
</dbReference>
<evidence type="ECO:0000256" key="6">
    <source>
        <dbReference type="PIRSR" id="PIRSR004869-50"/>
    </source>
</evidence>
<reference evidence="8 9" key="1">
    <citation type="submission" date="2018-06" db="EMBL/GenBank/DDBJ databases">
        <title>Extensive metabolic versatility and redundancy in microbially diverse, dynamic hydrothermal sediments.</title>
        <authorList>
            <person name="Dombrowski N."/>
            <person name="Teske A."/>
            <person name="Baker B.J."/>
        </authorList>
    </citation>
    <scope>NUCLEOTIDE SEQUENCE [LARGE SCALE GENOMIC DNA]</scope>
    <source>
        <strain evidence="8">B20_G2</strain>
    </source>
</reference>
<organism evidence="8 9">
    <name type="scientific">Thermoproteota archaeon</name>
    <dbReference type="NCBI Taxonomy" id="2056631"/>
    <lineage>
        <taxon>Archaea</taxon>
        <taxon>Thermoproteota</taxon>
    </lineage>
</organism>
<feature type="binding site" evidence="6">
    <location>
        <position position="64"/>
    </location>
    <ligand>
        <name>[4Fe-4S] cluster</name>
        <dbReference type="ChEBI" id="CHEBI:49883"/>
        <note>4Fe-4S-S-AdoMet</note>
    </ligand>
</feature>
<accession>A0A497F669</accession>
<feature type="binding site" evidence="6">
    <location>
        <position position="68"/>
    </location>
    <ligand>
        <name>[4Fe-4S] cluster</name>
        <dbReference type="ChEBI" id="CHEBI:49883"/>
        <note>4Fe-4S-S-AdoMet</note>
    </ligand>
</feature>